<evidence type="ECO:0000313" key="2">
    <source>
        <dbReference type="Proteomes" id="UP000292886"/>
    </source>
</evidence>
<gene>
    <name evidence="1" type="ORF">EQG49_11865</name>
</gene>
<dbReference type="EMBL" id="CP037940">
    <property type="protein sequence ID" value="QBO37100.1"/>
    <property type="molecule type" value="Genomic_DNA"/>
</dbReference>
<reference evidence="2" key="1">
    <citation type="submission" date="2019-03" db="EMBL/GenBank/DDBJ databases">
        <title>Weissella sp. 26KH-42 Genome sequencing.</title>
        <authorList>
            <person name="Heo J."/>
            <person name="Kim S.-J."/>
            <person name="Kim J.-S."/>
            <person name="Hong S.-B."/>
            <person name="Kwon S.-W."/>
        </authorList>
    </citation>
    <scope>NUCLEOTIDE SEQUENCE [LARGE SCALE GENOMIC DNA]</scope>
    <source>
        <strain evidence="2">26KH-42</strain>
    </source>
</reference>
<dbReference type="KEGG" id="wei:EQG49_11865"/>
<dbReference type="AlphaFoldDB" id="A0A4P6YWB3"/>
<protein>
    <submittedName>
        <fullName evidence="1">Uncharacterized protein</fullName>
    </submittedName>
</protein>
<accession>A0A4P6YWB3</accession>
<sequence>MTIQNNLTATLKYENDALANMLAQVLPDEALIVLQGKRLVNIIDAGSVLDQPDSSFSVQKIEPQKLTVRVEAQKGSVQKQSNVNDALLAFTELEQTVSNKITAITRKINQLKPTTSLLQIEQLKTELLRAEFKLEAVKNEFTERSAEVWDLQNEIKLHKPAPISVKPSTDNFNAAILQGEMPTVASALLEHKGSEINPFMVGDTFILQEAYTLYEIEFNIKRAITGEDAKKQIKQCKKMDSFADEYNPDLNDLYVLHLTLTGDDVRDYLAYVDLFGWTESGDYREHDAYIIATEYRNDSVQVVIGSVYVKGVKPLLRISDSDDSYYRIAILG</sequence>
<dbReference type="RefSeq" id="WP_133364177.1">
    <property type="nucleotide sequence ID" value="NZ_CP037940.1"/>
</dbReference>
<keyword evidence="2" id="KW-1185">Reference proteome</keyword>
<name>A0A4P6YWB3_9LACO</name>
<proteinExistence type="predicted"/>
<organism evidence="1 2">
    <name type="scientific">Periweissella cryptocerci</name>
    <dbReference type="NCBI Taxonomy" id="2506420"/>
    <lineage>
        <taxon>Bacteria</taxon>
        <taxon>Bacillati</taxon>
        <taxon>Bacillota</taxon>
        <taxon>Bacilli</taxon>
        <taxon>Lactobacillales</taxon>
        <taxon>Lactobacillaceae</taxon>
        <taxon>Periweissella</taxon>
    </lineage>
</organism>
<evidence type="ECO:0000313" key="1">
    <source>
        <dbReference type="EMBL" id="QBO37100.1"/>
    </source>
</evidence>
<dbReference type="Proteomes" id="UP000292886">
    <property type="component" value="Chromosome"/>
</dbReference>